<dbReference type="SUPFAM" id="SSF54373">
    <property type="entry name" value="FAD-linked reductases, C-terminal domain"/>
    <property type="match status" value="1"/>
</dbReference>
<dbReference type="Pfam" id="PF00732">
    <property type="entry name" value="GMC_oxred_N"/>
    <property type="match status" value="1"/>
</dbReference>
<dbReference type="InterPro" id="IPR000172">
    <property type="entry name" value="GMC_OxRdtase_N"/>
</dbReference>
<gene>
    <name evidence="4" type="ORF">DDE83_008646</name>
</gene>
<comment type="similarity">
    <text evidence="1">Belongs to the GMC oxidoreductase family.</text>
</comment>
<feature type="binding site" evidence="2">
    <location>
        <position position="292"/>
    </location>
    <ligand>
        <name>FAD</name>
        <dbReference type="ChEBI" id="CHEBI:57692"/>
    </ligand>
</feature>
<keyword evidence="2" id="KW-0274">FAD</keyword>
<dbReference type="Gene3D" id="3.50.50.60">
    <property type="entry name" value="FAD/NAD(P)-binding domain"/>
    <property type="match status" value="1"/>
</dbReference>
<organism evidence="4 5">
    <name type="scientific">Stemphylium lycopersici</name>
    <name type="common">Tomato gray leaf spot disease fungus</name>
    <name type="synonym">Thyrospora lycopersici</name>
    <dbReference type="NCBI Taxonomy" id="183478"/>
    <lineage>
        <taxon>Eukaryota</taxon>
        <taxon>Fungi</taxon>
        <taxon>Dikarya</taxon>
        <taxon>Ascomycota</taxon>
        <taxon>Pezizomycotina</taxon>
        <taxon>Dothideomycetes</taxon>
        <taxon>Pleosporomycetidae</taxon>
        <taxon>Pleosporales</taxon>
        <taxon>Pleosporineae</taxon>
        <taxon>Pleosporaceae</taxon>
        <taxon>Stemphylium</taxon>
    </lineage>
</organism>
<dbReference type="InterPro" id="IPR036188">
    <property type="entry name" value="FAD/NAD-bd_sf"/>
</dbReference>
<dbReference type="AlphaFoldDB" id="A0A364MT55"/>
<sequence>MWVHTFQHLPSLAITVAHKALQGSQFQSTISFLPPSTFYPVMAPLKGTRDVVQSIHHNSYDAIIVGGGLAGLVLANRLSEDEDKRVLVLEAGANHMGDPRIDTPGLMATLWEDPEYDWGFWCEPQKHLNGRQIQQPRGKLLGGSSAVNYTAILYPSSRNFDVWESLGNQSWSWAKIKPYFRKYHTFEAGSKSTSDLLGLDKYMNPTTQGTDGPLSLTHTDTYGPFNAAWDQVFDRFGMNDSLDPIDGVKLGAFTPPNCIKQDGKTRSYSASAYYDPSIQARSNLDVVTEVLVSKVLLESHDSDVIAKGVQVQCRDGSLHEVYGKEVILSAGSFQSPQILELSGIGSSKILEKHGITPIVPNSAVGENLQDHAFAALSFEVADGQISGDVLRDPNVIEALLKQYTETRTGPFTGMPMSVANLPMVGPDGAMTEETTRKLVSSFLDDTLPTLSPSQKAQYEQLRSLVLDPKQSSSQSGILGSQMHFNPGKTSMSQAMAKLKPGNYISFTAGLQHPFSRGSVHIRSGNPQDAPIIDPNYLAHPLDVEIMARCIQFVATIATQSPMSELLKPESHLPEDVDFTSLEDARRIARERLYTTFHPTSTCAMLPSDLGGVVDDHCRVYGVENLRVVDASIFPMITQGNIQATVYAVAERAADLIKDDWEASKDACP</sequence>
<comment type="caution">
    <text evidence="4">The sequence shown here is derived from an EMBL/GenBank/DDBJ whole genome shotgun (WGS) entry which is preliminary data.</text>
</comment>
<dbReference type="SUPFAM" id="SSF51905">
    <property type="entry name" value="FAD/NAD(P)-binding domain"/>
    <property type="match status" value="1"/>
</dbReference>
<dbReference type="PANTHER" id="PTHR11552">
    <property type="entry name" value="GLUCOSE-METHANOL-CHOLINE GMC OXIDOREDUCTASE"/>
    <property type="match status" value="1"/>
</dbReference>
<protein>
    <submittedName>
        <fullName evidence="4">Choline dehydrogenase</fullName>
    </submittedName>
</protein>
<dbReference type="InterPro" id="IPR012132">
    <property type="entry name" value="GMC_OxRdtase"/>
</dbReference>
<dbReference type="Pfam" id="PF05199">
    <property type="entry name" value="GMC_oxred_C"/>
    <property type="match status" value="1"/>
</dbReference>
<evidence type="ECO:0000313" key="5">
    <source>
        <dbReference type="Proteomes" id="UP000249619"/>
    </source>
</evidence>
<dbReference type="OrthoDB" id="269227at2759"/>
<dbReference type="GO" id="GO:0050660">
    <property type="term" value="F:flavin adenine dinucleotide binding"/>
    <property type="evidence" value="ECO:0007669"/>
    <property type="project" value="InterPro"/>
</dbReference>
<dbReference type="Proteomes" id="UP000249619">
    <property type="component" value="Unassembled WGS sequence"/>
</dbReference>
<evidence type="ECO:0000256" key="2">
    <source>
        <dbReference type="PIRSR" id="PIRSR000137-2"/>
    </source>
</evidence>
<keyword evidence="5" id="KW-1185">Reference proteome</keyword>
<evidence type="ECO:0000256" key="1">
    <source>
        <dbReference type="ARBA" id="ARBA00010790"/>
    </source>
</evidence>
<comment type="cofactor">
    <cofactor evidence="2">
        <name>FAD</name>
        <dbReference type="ChEBI" id="CHEBI:57692"/>
    </cofactor>
</comment>
<name>A0A364MT55_STELY</name>
<evidence type="ECO:0000259" key="3">
    <source>
        <dbReference type="PROSITE" id="PS00624"/>
    </source>
</evidence>
<accession>A0A364MT55</accession>
<dbReference type="GO" id="GO:0016614">
    <property type="term" value="F:oxidoreductase activity, acting on CH-OH group of donors"/>
    <property type="evidence" value="ECO:0007669"/>
    <property type="project" value="InterPro"/>
</dbReference>
<dbReference type="PIRSF" id="PIRSF000137">
    <property type="entry name" value="Alcohol_oxidase"/>
    <property type="match status" value="1"/>
</dbReference>
<feature type="domain" description="Glucose-methanol-choline oxidoreductase N-terminal" evidence="3">
    <location>
        <begin position="331"/>
        <end position="345"/>
    </location>
</feature>
<keyword evidence="2" id="KW-0285">Flavoprotein</keyword>
<dbReference type="InterPro" id="IPR007867">
    <property type="entry name" value="GMC_OxRtase_C"/>
</dbReference>
<reference evidence="5" key="1">
    <citation type="submission" date="2018-05" db="EMBL/GenBank/DDBJ databases">
        <title>Draft genome sequence of Stemphylium lycopersici strain CIDEFI 213.</title>
        <authorList>
            <person name="Medina R."/>
            <person name="Franco M.E.E."/>
            <person name="Lucentini C.G."/>
            <person name="Saparrat M.C.N."/>
            <person name="Balatti P.A."/>
        </authorList>
    </citation>
    <scope>NUCLEOTIDE SEQUENCE [LARGE SCALE GENOMIC DNA]</scope>
    <source>
        <strain evidence="5">CIDEFI 213</strain>
    </source>
</reference>
<dbReference type="Gene3D" id="3.30.560.10">
    <property type="entry name" value="Glucose Oxidase, domain 3"/>
    <property type="match status" value="1"/>
</dbReference>
<evidence type="ECO:0000313" key="4">
    <source>
        <dbReference type="EMBL" id="RAR02195.1"/>
    </source>
</evidence>
<dbReference type="PANTHER" id="PTHR11552:SF210">
    <property type="entry name" value="GLUCOSE-METHANOL-CHOLINE OXIDOREDUCTASE N-TERMINAL DOMAIN-CONTAINING PROTEIN-RELATED"/>
    <property type="match status" value="1"/>
</dbReference>
<dbReference type="STRING" id="183478.A0A364MT55"/>
<dbReference type="EMBL" id="QGDH01000225">
    <property type="protein sequence ID" value="RAR02195.1"/>
    <property type="molecule type" value="Genomic_DNA"/>
</dbReference>
<proteinExistence type="inferred from homology"/>
<dbReference type="PROSITE" id="PS00624">
    <property type="entry name" value="GMC_OXRED_2"/>
    <property type="match status" value="1"/>
</dbReference>